<name>A0ABD2QJ28_9PLAT</name>
<dbReference type="EMBL" id="JBJKFK010000126">
    <property type="protein sequence ID" value="KAL3319548.1"/>
    <property type="molecule type" value="Genomic_DNA"/>
</dbReference>
<dbReference type="Gene3D" id="1.10.30.10">
    <property type="entry name" value="High mobility group box domain"/>
    <property type="match status" value="1"/>
</dbReference>
<keyword evidence="5" id="KW-1185">Reference proteome</keyword>
<keyword evidence="1" id="KW-0238">DNA-binding</keyword>
<feature type="region of interest" description="Disordered" evidence="2">
    <location>
        <begin position="171"/>
        <end position="193"/>
    </location>
</feature>
<sequence>MKELQAKDLNISSKDAFRRIASMYKALDSSEIEKLKATRIDALSQKADPEATKNSLLLRRKKRRVAEKHGFPLRQSFSGFSTFVQQRSKSNPMKGRPITEVAKVLTSLSNEWKGLNEREKSQYNTMAKVNKEKYLQKIKDWAISKKLDPAKSAIYLINRFYTEIKSNLNKKKPSAIPKSKKARSVGKRSYKKH</sequence>
<evidence type="ECO:0000256" key="2">
    <source>
        <dbReference type="SAM" id="MobiDB-lite"/>
    </source>
</evidence>
<dbReference type="AlphaFoldDB" id="A0ABD2QJ28"/>
<gene>
    <name evidence="4" type="ORF">Ciccas_001780</name>
</gene>
<keyword evidence="1" id="KW-0539">Nucleus</keyword>
<evidence type="ECO:0000313" key="5">
    <source>
        <dbReference type="Proteomes" id="UP001626550"/>
    </source>
</evidence>
<reference evidence="4 5" key="1">
    <citation type="submission" date="2024-11" db="EMBL/GenBank/DDBJ databases">
        <title>Adaptive evolution of stress response genes in parasites aligns with host niche diversity.</title>
        <authorList>
            <person name="Hahn C."/>
            <person name="Resl P."/>
        </authorList>
    </citation>
    <scope>NUCLEOTIDE SEQUENCE [LARGE SCALE GENOMIC DNA]</scope>
    <source>
        <strain evidence="4">EGGRZ-B1_66</strain>
        <tissue evidence="4">Body</tissue>
    </source>
</reference>
<feature type="DNA-binding region" description="HMG box" evidence="1">
    <location>
        <begin position="73"/>
        <end position="142"/>
    </location>
</feature>
<accession>A0ABD2QJ28</accession>
<comment type="caution">
    <text evidence="4">The sequence shown here is derived from an EMBL/GenBank/DDBJ whole genome shotgun (WGS) entry which is preliminary data.</text>
</comment>
<evidence type="ECO:0000313" key="4">
    <source>
        <dbReference type="EMBL" id="KAL3319548.1"/>
    </source>
</evidence>
<dbReference type="GO" id="GO:0005634">
    <property type="term" value="C:nucleus"/>
    <property type="evidence" value="ECO:0007669"/>
    <property type="project" value="UniProtKB-UniRule"/>
</dbReference>
<organism evidence="4 5">
    <name type="scientific">Cichlidogyrus casuarinus</name>
    <dbReference type="NCBI Taxonomy" id="1844966"/>
    <lineage>
        <taxon>Eukaryota</taxon>
        <taxon>Metazoa</taxon>
        <taxon>Spiralia</taxon>
        <taxon>Lophotrochozoa</taxon>
        <taxon>Platyhelminthes</taxon>
        <taxon>Monogenea</taxon>
        <taxon>Monopisthocotylea</taxon>
        <taxon>Dactylogyridea</taxon>
        <taxon>Ancyrocephalidae</taxon>
        <taxon>Cichlidogyrus</taxon>
    </lineage>
</organism>
<protein>
    <recommendedName>
        <fullName evidence="3">HMG box domain-containing protein</fullName>
    </recommendedName>
</protein>
<feature type="domain" description="HMG box" evidence="3">
    <location>
        <begin position="73"/>
        <end position="142"/>
    </location>
</feature>
<proteinExistence type="predicted"/>
<evidence type="ECO:0000259" key="3">
    <source>
        <dbReference type="PROSITE" id="PS50118"/>
    </source>
</evidence>
<dbReference type="GO" id="GO:0003677">
    <property type="term" value="F:DNA binding"/>
    <property type="evidence" value="ECO:0007669"/>
    <property type="project" value="UniProtKB-UniRule"/>
</dbReference>
<dbReference type="InterPro" id="IPR036910">
    <property type="entry name" value="HMG_box_dom_sf"/>
</dbReference>
<dbReference type="SUPFAM" id="SSF47095">
    <property type="entry name" value="HMG-box"/>
    <property type="match status" value="1"/>
</dbReference>
<dbReference type="PROSITE" id="PS50118">
    <property type="entry name" value="HMG_BOX_2"/>
    <property type="match status" value="1"/>
</dbReference>
<dbReference type="Pfam" id="PF09011">
    <property type="entry name" value="HMG_box_2"/>
    <property type="match status" value="1"/>
</dbReference>
<evidence type="ECO:0000256" key="1">
    <source>
        <dbReference type="PROSITE-ProRule" id="PRU00267"/>
    </source>
</evidence>
<dbReference type="Proteomes" id="UP001626550">
    <property type="component" value="Unassembled WGS sequence"/>
</dbReference>
<dbReference type="InterPro" id="IPR009071">
    <property type="entry name" value="HMG_box_dom"/>
</dbReference>